<dbReference type="RefSeq" id="WP_231333612.1">
    <property type="nucleotide sequence ID" value="NZ_CP059572.1"/>
</dbReference>
<feature type="region of interest" description="Disordered" evidence="1">
    <location>
        <begin position="40"/>
        <end position="66"/>
    </location>
</feature>
<evidence type="ECO:0000256" key="1">
    <source>
        <dbReference type="SAM" id="MobiDB-lite"/>
    </source>
</evidence>
<evidence type="ECO:0000256" key="2">
    <source>
        <dbReference type="SAM" id="SignalP"/>
    </source>
</evidence>
<feature type="signal peptide" evidence="2">
    <location>
        <begin position="1"/>
        <end position="32"/>
    </location>
</feature>
<protein>
    <submittedName>
        <fullName evidence="3">Carbohydrate-binding protein</fullName>
    </submittedName>
</protein>
<sequence>MPPRMLPPRTGSPGVVPARRALLAVATAAALAAAPAATGPASAVQAPPGGNSAATSPDPNAPKHGTVEGARAFVRNAGSAKAVAAFRELHGDRVAREQVHHFWGVEPAAGSHDGFQATHSVDTSYKVSFKDDYTYTPTIKAAGSCMEITTVYSQAVGNEIWAWDWCGGNGPKKEVKMDADFLQTYTKTVNGRPAYSVQLVKTDAGQNAWSAYLYNFKTSSWSLFYSKSGTDTSSLKYGWDIFEIYASRNSATNTAYYCTDAKNVVFESSSIQLRNGGAWKPASPSESPWQPVTSPNPNDYLCPALKFVREGANDHWIVRQ</sequence>
<name>A0ABX8QP90_9ACTN</name>
<evidence type="ECO:0000313" key="3">
    <source>
        <dbReference type="EMBL" id="QXJ20537.1"/>
    </source>
</evidence>
<dbReference type="Proteomes" id="UP001049518">
    <property type="component" value="Chromosome"/>
</dbReference>
<reference evidence="3" key="1">
    <citation type="submission" date="2020-07" db="EMBL/GenBank/DDBJ databases">
        <authorList>
            <person name="Tarantini F.S."/>
            <person name="Hong K.W."/>
            <person name="Chan K.G."/>
        </authorList>
    </citation>
    <scope>NUCLEOTIDE SEQUENCE</scope>
    <source>
        <strain evidence="3">32-07</strain>
    </source>
</reference>
<feature type="chain" id="PRO_5046602446" evidence="2">
    <location>
        <begin position="33"/>
        <end position="320"/>
    </location>
</feature>
<dbReference type="EMBL" id="CP059572">
    <property type="protein sequence ID" value="QXJ20537.1"/>
    <property type="molecule type" value="Genomic_DNA"/>
</dbReference>
<evidence type="ECO:0000313" key="4">
    <source>
        <dbReference type="Proteomes" id="UP001049518"/>
    </source>
</evidence>
<dbReference type="InterPro" id="IPR006311">
    <property type="entry name" value="TAT_signal"/>
</dbReference>
<keyword evidence="2" id="KW-0732">Signal</keyword>
<keyword evidence="4" id="KW-1185">Reference proteome</keyword>
<accession>A0ABX8QP90</accession>
<gene>
    <name evidence="3" type="ORF">AGRA3207_001266</name>
</gene>
<organism evidence="3 4">
    <name type="scientific">Actinomadura graeca</name>
    <dbReference type="NCBI Taxonomy" id="2750812"/>
    <lineage>
        <taxon>Bacteria</taxon>
        <taxon>Bacillati</taxon>
        <taxon>Actinomycetota</taxon>
        <taxon>Actinomycetes</taxon>
        <taxon>Streptosporangiales</taxon>
        <taxon>Thermomonosporaceae</taxon>
        <taxon>Actinomadura</taxon>
    </lineage>
</organism>
<proteinExistence type="predicted"/>
<dbReference type="PROSITE" id="PS51318">
    <property type="entry name" value="TAT"/>
    <property type="match status" value="1"/>
</dbReference>